<feature type="compositionally biased region" description="Basic residues" evidence="10">
    <location>
        <begin position="1"/>
        <end position="10"/>
    </location>
</feature>
<evidence type="ECO:0000256" key="3">
    <source>
        <dbReference type="ARBA" id="ARBA00022475"/>
    </source>
</evidence>
<organism evidence="12 13">
    <name type="scientific">Sphingopyxis macrogoltabida</name>
    <name type="common">Sphingomonas macrogoltabidus</name>
    <dbReference type="NCBI Taxonomy" id="33050"/>
    <lineage>
        <taxon>Bacteria</taxon>
        <taxon>Pseudomonadati</taxon>
        <taxon>Pseudomonadota</taxon>
        <taxon>Alphaproteobacteria</taxon>
        <taxon>Sphingomonadales</taxon>
        <taxon>Sphingomonadaceae</taxon>
        <taxon>Sphingopyxis</taxon>
    </lineage>
</organism>
<evidence type="ECO:0000313" key="12">
    <source>
        <dbReference type="EMBL" id="PZQ24473.1"/>
    </source>
</evidence>
<accession>A0A2W5N344</accession>
<dbReference type="Proteomes" id="UP000248597">
    <property type="component" value="Unassembled WGS sequence"/>
</dbReference>
<dbReference type="InterPro" id="IPR003413">
    <property type="entry name" value="T2SS_GspI_C"/>
</dbReference>
<dbReference type="SUPFAM" id="SSF54523">
    <property type="entry name" value="Pili subunits"/>
    <property type="match status" value="1"/>
</dbReference>
<gene>
    <name evidence="12" type="primary">gspI</name>
    <name evidence="12" type="ORF">DI569_01210</name>
</gene>
<keyword evidence="4 9" id="KW-0488">Methylation</keyword>
<dbReference type="Pfam" id="PF07963">
    <property type="entry name" value="N_methyl"/>
    <property type="match status" value="1"/>
</dbReference>
<name>A0A2W5N344_SPHMC</name>
<evidence type="ECO:0000256" key="8">
    <source>
        <dbReference type="ARBA" id="ARBA00023136"/>
    </source>
</evidence>
<evidence type="ECO:0000256" key="5">
    <source>
        <dbReference type="ARBA" id="ARBA00022519"/>
    </source>
</evidence>
<feature type="transmembrane region" description="Helical" evidence="9">
    <location>
        <begin position="29"/>
        <end position="49"/>
    </location>
</feature>
<dbReference type="InterPro" id="IPR045584">
    <property type="entry name" value="Pilin-like"/>
</dbReference>
<dbReference type="PANTHER" id="PTHR38779:SF2">
    <property type="entry name" value="TYPE II SECRETION SYSTEM PROTEIN I-RELATED"/>
    <property type="match status" value="1"/>
</dbReference>
<dbReference type="InterPro" id="IPR010052">
    <property type="entry name" value="T2SS_protein-GspI"/>
</dbReference>
<comment type="caution">
    <text evidence="12">The sequence shown here is derived from an EMBL/GenBank/DDBJ whole genome shotgun (WGS) entry which is preliminary data.</text>
</comment>
<evidence type="ECO:0000256" key="1">
    <source>
        <dbReference type="ARBA" id="ARBA00004377"/>
    </source>
</evidence>
<protein>
    <recommendedName>
        <fullName evidence="9">Type II secretion system protein I</fullName>
        <shortName evidence="9">T2SS minor pseudopilin I</shortName>
    </recommendedName>
</protein>
<dbReference type="InterPro" id="IPR012902">
    <property type="entry name" value="N_methyl_site"/>
</dbReference>
<sequence>MKRSGYRQRGRSAVTDSPARSRWTGEGGFTLLEMLVALSIISVAALTLVRLDAYAVRTAGDLDDSTIAGIVAQNRAVELWTDPSPPTIGTSAVGVANAGRNWRIDQRVARTADDGLLRIDLLVRPEQGQGQAVLTIIRPAR</sequence>
<feature type="region of interest" description="Disordered" evidence="10">
    <location>
        <begin position="1"/>
        <end position="20"/>
    </location>
</feature>
<comment type="subunit">
    <text evidence="9">Type II secretion is composed of four main components: the outer membrane complex, the inner membrane complex, the cytoplasmic secretion ATPase and the periplasm-spanning pseudopilus.</text>
</comment>
<comment type="PTM">
    <text evidence="9">Cleaved by prepilin peptidase.</text>
</comment>
<dbReference type="PANTHER" id="PTHR38779">
    <property type="entry name" value="TYPE II SECRETION SYSTEM PROTEIN I-RELATED"/>
    <property type="match status" value="1"/>
</dbReference>
<feature type="domain" description="Type II secretion system protein GspI C-terminal" evidence="11">
    <location>
        <begin position="62"/>
        <end position="135"/>
    </location>
</feature>
<dbReference type="EMBL" id="QFPJ01000002">
    <property type="protein sequence ID" value="PZQ24473.1"/>
    <property type="molecule type" value="Genomic_DNA"/>
</dbReference>
<dbReference type="NCBIfam" id="TIGR01707">
    <property type="entry name" value="gspI"/>
    <property type="match status" value="1"/>
</dbReference>
<evidence type="ECO:0000256" key="7">
    <source>
        <dbReference type="ARBA" id="ARBA00022989"/>
    </source>
</evidence>
<comment type="function">
    <text evidence="9">Component of the type II secretion system required for the energy-dependent secretion of extracellular factors such as proteases and toxins from the periplasm.</text>
</comment>
<dbReference type="NCBIfam" id="TIGR02532">
    <property type="entry name" value="IV_pilin_GFxxxE"/>
    <property type="match status" value="1"/>
</dbReference>
<comment type="similarity">
    <text evidence="2 9">Belongs to the GSP I family.</text>
</comment>
<dbReference type="Pfam" id="PF02501">
    <property type="entry name" value="T2SSI"/>
    <property type="match status" value="1"/>
</dbReference>
<keyword evidence="5 9" id="KW-0997">Cell inner membrane</keyword>
<proteinExistence type="inferred from homology"/>
<evidence type="ECO:0000256" key="4">
    <source>
        <dbReference type="ARBA" id="ARBA00022481"/>
    </source>
</evidence>
<evidence type="ECO:0000256" key="10">
    <source>
        <dbReference type="SAM" id="MobiDB-lite"/>
    </source>
</evidence>
<dbReference type="Gene3D" id="3.30.1300.30">
    <property type="entry name" value="GSPII I/J protein-like"/>
    <property type="match status" value="1"/>
</dbReference>
<dbReference type="GO" id="GO:0015627">
    <property type="term" value="C:type II protein secretion system complex"/>
    <property type="evidence" value="ECO:0007669"/>
    <property type="project" value="UniProtKB-UniRule"/>
</dbReference>
<evidence type="ECO:0000256" key="9">
    <source>
        <dbReference type="RuleBase" id="RU368030"/>
    </source>
</evidence>
<evidence type="ECO:0000256" key="6">
    <source>
        <dbReference type="ARBA" id="ARBA00022692"/>
    </source>
</evidence>
<evidence type="ECO:0000256" key="2">
    <source>
        <dbReference type="ARBA" id="ARBA00008358"/>
    </source>
</evidence>
<keyword evidence="6 9" id="KW-0812">Transmembrane</keyword>
<reference evidence="12 13" key="1">
    <citation type="submission" date="2017-08" db="EMBL/GenBank/DDBJ databases">
        <title>Infants hospitalized years apart are colonized by the same room-sourced microbial strains.</title>
        <authorList>
            <person name="Brooks B."/>
            <person name="Olm M.R."/>
            <person name="Firek B.A."/>
            <person name="Baker R."/>
            <person name="Thomas B.C."/>
            <person name="Morowitz M.J."/>
            <person name="Banfield J.F."/>
        </authorList>
    </citation>
    <scope>NUCLEOTIDE SEQUENCE [LARGE SCALE GENOMIC DNA]</scope>
    <source>
        <strain evidence="12">S2_005_003_R2_47</strain>
    </source>
</reference>
<evidence type="ECO:0000313" key="13">
    <source>
        <dbReference type="Proteomes" id="UP000248597"/>
    </source>
</evidence>
<keyword evidence="3" id="KW-1003">Cell membrane</keyword>
<evidence type="ECO:0000259" key="11">
    <source>
        <dbReference type="Pfam" id="PF02501"/>
    </source>
</evidence>
<keyword evidence="7 9" id="KW-1133">Transmembrane helix</keyword>
<dbReference type="GO" id="GO:0015628">
    <property type="term" value="P:protein secretion by the type II secretion system"/>
    <property type="evidence" value="ECO:0007669"/>
    <property type="project" value="UniProtKB-UniRule"/>
</dbReference>
<dbReference type="GO" id="GO:0005886">
    <property type="term" value="C:plasma membrane"/>
    <property type="evidence" value="ECO:0007669"/>
    <property type="project" value="UniProtKB-SubCell"/>
</dbReference>
<comment type="subcellular location">
    <subcellularLocation>
        <location evidence="1 9">Cell inner membrane</location>
        <topology evidence="1 9">Single-pass membrane protein</topology>
    </subcellularLocation>
</comment>
<dbReference type="AlphaFoldDB" id="A0A2W5N344"/>
<dbReference type="PROSITE" id="PS00409">
    <property type="entry name" value="PROKAR_NTER_METHYL"/>
    <property type="match status" value="1"/>
</dbReference>
<keyword evidence="8 9" id="KW-0472">Membrane</keyword>